<reference evidence="1 2" key="1">
    <citation type="journal article" date="2019" name="Commun. Biol.">
        <title>The bagworm genome reveals a unique fibroin gene that provides high tensile strength.</title>
        <authorList>
            <person name="Kono N."/>
            <person name="Nakamura H."/>
            <person name="Ohtoshi R."/>
            <person name="Tomita M."/>
            <person name="Numata K."/>
            <person name="Arakawa K."/>
        </authorList>
    </citation>
    <scope>NUCLEOTIDE SEQUENCE [LARGE SCALE GENOMIC DNA]</scope>
</reference>
<dbReference type="AlphaFoldDB" id="A0A4C1TRM7"/>
<sequence length="78" mass="8799">MCLVVDGAILKYNDNNNYLRRRSAAIDDNHGPRAVTWASGALRHVTQLGQVRSLPFQYRVRWSPPPMYTRNPTGVTSA</sequence>
<comment type="caution">
    <text evidence="1">The sequence shown here is derived from an EMBL/GenBank/DDBJ whole genome shotgun (WGS) entry which is preliminary data.</text>
</comment>
<evidence type="ECO:0000313" key="1">
    <source>
        <dbReference type="EMBL" id="GBP16652.1"/>
    </source>
</evidence>
<proteinExistence type="predicted"/>
<organism evidence="1 2">
    <name type="scientific">Eumeta variegata</name>
    <name type="common">Bagworm moth</name>
    <name type="synonym">Eumeta japonica</name>
    <dbReference type="NCBI Taxonomy" id="151549"/>
    <lineage>
        <taxon>Eukaryota</taxon>
        <taxon>Metazoa</taxon>
        <taxon>Ecdysozoa</taxon>
        <taxon>Arthropoda</taxon>
        <taxon>Hexapoda</taxon>
        <taxon>Insecta</taxon>
        <taxon>Pterygota</taxon>
        <taxon>Neoptera</taxon>
        <taxon>Endopterygota</taxon>
        <taxon>Lepidoptera</taxon>
        <taxon>Glossata</taxon>
        <taxon>Ditrysia</taxon>
        <taxon>Tineoidea</taxon>
        <taxon>Psychidae</taxon>
        <taxon>Oiketicinae</taxon>
        <taxon>Eumeta</taxon>
    </lineage>
</organism>
<evidence type="ECO:0000313" key="2">
    <source>
        <dbReference type="Proteomes" id="UP000299102"/>
    </source>
</evidence>
<keyword evidence="2" id="KW-1185">Reference proteome</keyword>
<gene>
    <name evidence="1" type="ORF">EVAR_19441_1</name>
</gene>
<dbReference type="EMBL" id="BGZK01000080">
    <property type="protein sequence ID" value="GBP16652.1"/>
    <property type="molecule type" value="Genomic_DNA"/>
</dbReference>
<name>A0A4C1TRM7_EUMVA</name>
<dbReference type="Proteomes" id="UP000299102">
    <property type="component" value="Unassembled WGS sequence"/>
</dbReference>
<protein>
    <submittedName>
        <fullName evidence="1">Uncharacterized protein</fullName>
    </submittedName>
</protein>
<accession>A0A4C1TRM7</accession>